<keyword evidence="1" id="KW-0808">Transferase</keyword>
<dbReference type="InterPro" id="IPR000719">
    <property type="entry name" value="Prot_kinase_dom"/>
</dbReference>
<dbReference type="InterPro" id="IPR011009">
    <property type="entry name" value="Kinase-like_dom_sf"/>
</dbReference>
<feature type="compositionally biased region" description="Basic and acidic residues" evidence="5">
    <location>
        <begin position="382"/>
        <end position="397"/>
    </location>
</feature>
<evidence type="ECO:0000313" key="7">
    <source>
        <dbReference type="EMBL" id="ATB45490.1"/>
    </source>
</evidence>
<sequence length="417" mass="45150">MSNVDDLRTTGGAVLFQVGDTAYEFLQTLGTGRNGERVMLARRRTPAGYQGKVVLKCVVLPERKFAEAYPRARARLEEEARLAQMLQHPNIARVHGLFEMRYGLCAVLECVEGFSLDALLSIAQARGRYFSEPFVLYVFAEVAAALAHAHSRTDDAGAPLGIVNRDINPSGIRLRPGGAVALTDFGVAFSRLAGRIATSLPRPRGEALYAPPEAFLGARVDARGDLFSLGLTMLEFATGRHLYDPADLRIPEAEPHLTLEEHRRVLDASILAMETGLPSFMEDALWCAMAYRPRDLARATAGVSQPLRAILHTLLRRRPADRFASAAELESALRARLAELAPFGPADAVKEVQQALLEAGEALEELDLLDDEGGFVPAGWREHPDHVETHPGGRGADEVTTAPGAGARRTGKAPPAA</sequence>
<reference evidence="7 8" key="1">
    <citation type="submission" date="2017-06" db="EMBL/GenBank/DDBJ databases">
        <title>Sequencing and comparative analysis of myxobacterial genomes.</title>
        <authorList>
            <person name="Rupp O."/>
            <person name="Goesmann A."/>
            <person name="Sogaard-Andersen L."/>
        </authorList>
    </citation>
    <scope>NUCLEOTIDE SEQUENCE [LARGE SCALE GENOMIC DNA]</scope>
    <source>
        <strain evidence="7 8">DSM 14697</strain>
    </source>
</reference>
<dbReference type="SUPFAM" id="SSF56112">
    <property type="entry name" value="Protein kinase-like (PK-like)"/>
    <property type="match status" value="1"/>
</dbReference>
<evidence type="ECO:0000313" key="8">
    <source>
        <dbReference type="Proteomes" id="UP000217343"/>
    </source>
</evidence>
<dbReference type="Gene3D" id="1.10.510.10">
    <property type="entry name" value="Transferase(Phosphotransferase) domain 1"/>
    <property type="match status" value="1"/>
</dbReference>
<dbReference type="Proteomes" id="UP000217343">
    <property type="component" value="Chromosome"/>
</dbReference>
<keyword evidence="8" id="KW-1185">Reference proteome</keyword>
<evidence type="ECO:0000259" key="6">
    <source>
        <dbReference type="PROSITE" id="PS50011"/>
    </source>
</evidence>
<evidence type="ECO:0000256" key="1">
    <source>
        <dbReference type="ARBA" id="ARBA00022679"/>
    </source>
</evidence>
<dbReference type="OrthoDB" id="5521996at2"/>
<name>A0A250JPE7_9BACT</name>
<dbReference type="KEGG" id="mmas:MYMAC_001075"/>
<keyword evidence="2" id="KW-0547">Nucleotide-binding</keyword>
<keyword evidence="4" id="KW-0067">ATP-binding</keyword>
<proteinExistence type="predicted"/>
<keyword evidence="7" id="KW-0723">Serine/threonine-protein kinase</keyword>
<dbReference type="AlphaFoldDB" id="A0A250JPE7"/>
<dbReference type="PANTHER" id="PTHR43289:SF6">
    <property type="entry name" value="SERINE_THREONINE-PROTEIN KINASE NEKL-3"/>
    <property type="match status" value="1"/>
</dbReference>
<evidence type="ECO:0000256" key="3">
    <source>
        <dbReference type="ARBA" id="ARBA00022777"/>
    </source>
</evidence>
<protein>
    <submittedName>
        <fullName evidence="7">Serine/threonine protein kinase</fullName>
    </submittedName>
</protein>
<evidence type="ECO:0000256" key="4">
    <source>
        <dbReference type="ARBA" id="ARBA00022840"/>
    </source>
</evidence>
<accession>A0A250JPE7</accession>
<evidence type="ECO:0000256" key="2">
    <source>
        <dbReference type="ARBA" id="ARBA00022741"/>
    </source>
</evidence>
<dbReference type="RefSeq" id="WP_095957315.1">
    <property type="nucleotide sequence ID" value="NZ_CP022203.1"/>
</dbReference>
<dbReference type="GO" id="GO:0004674">
    <property type="term" value="F:protein serine/threonine kinase activity"/>
    <property type="evidence" value="ECO:0007669"/>
    <property type="project" value="UniProtKB-KW"/>
</dbReference>
<dbReference type="Pfam" id="PF00069">
    <property type="entry name" value="Pkinase"/>
    <property type="match status" value="1"/>
</dbReference>
<feature type="region of interest" description="Disordered" evidence="5">
    <location>
        <begin position="382"/>
        <end position="417"/>
    </location>
</feature>
<dbReference type="PROSITE" id="PS50011">
    <property type="entry name" value="PROTEIN_KINASE_DOM"/>
    <property type="match status" value="1"/>
</dbReference>
<dbReference type="EMBL" id="CP022203">
    <property type="protein sequence ID" value="ATB45490.1"/>
    <property type="molecule type" value="Genomic_DNA"/>
</dbReference>
<gene>
    <name evidence="7" type="ORF">MYMAC_001075</name>
</gene>
<evidence type="ECO:0000256" key="5">
    <source>
        <dbReference type="SAM" id="MobiDB-lite"/>
    </source>
</evidence>
<organism evidence="7 8">
    <name type="scientific">Corallococcus macrosporus DSM 14697</name>
    <dbReference type="NCBI Taxonomy" id="1189310"/>
    <lineage>
        <taxon>Bacteria</taxon>
        <taxon>Pseudomonadati</taxon>
        <taxon>Myxococcota</taxon>
        <taxon>Myxococcia</taxon>
        <taxon>Myxococcales</taxon>
        <taxon>Cystobacterineae</taxon>
        <taxon>Myxococcaceae</taxon>
        <taxon>Corallococcus</taxon>
    </lineage>
</organism>
<dbReference type="GO" id="GO:0005524">
    <property type="term" value="F:ATP binding"/>
    <property type="evidence" value="ECO:0007669"/>
    <property type="project" value="UniProtKB-KW"/>
</dbReference>
<keyword evidence="3 7" id="KW-0418">Kinase</keyword>
<dbReference type="Gene3D" id="3.30.200.20">
    <property type="entry name" value="Phosphorylase Kinase, domain 1"/>
    <property type="match status" value="1"/>
</dbReference>
<feature type="domain" description="Protein kinase" evidence="6">
    <location>
        <begin position="23"/>
        <end position="337"/>
    </location>
</feature>
<dbReference type="PANTHER" id="PTHR43289">
    <property type="entry name" value="MITOGEN-ACTIVATED PROTEIN KINASE KINASE KINASE 20-RELATED"/>
    <property type="match status" value="1"/>
</dbReference>